<dbReference type="InterPro" id="IPR056564">
    <property type="entry name" value="Ig-like_KY"/>
</dbReference>
<feature type="compositionally biased region" description="Polar residues" evidence="1">
    <location>
        <begin position="1260"/>
        <end position="1269"/>
    </location>
</feature>
<protein>
    <submittedName>
        <fullName evidence="4">Uncharacterized protein LOC118420004</fullName>
    </submittedName>
</protein>
<feature type="region of interest" description="Disordered" evidence="1">
    <location>
        <begin position="38"/>
        <end position="142"/>
    </location>
</feature>
<dbReference type="PANTHER" id="PTHR47020:SF1">
    <property type="entry name" value="HILLARIN"/>
    <property type="match status" value="1"/>
</dbReference>
<evidence type="ECO:0000313" key="4">
    <source>
        <dbReference type="RefSeq" id="XP_035682600.1"/>
    </source>
</evidence>
<dbReference type="PROSITE" id="PS50209">
    <property type="entry name" value="CARD"/>
    <property type="match status" value="1"/>
</dbReference>
<dbReference type="Gene3D" id="1.20.920.60">
    <property type="match status" value="1"/>
</dbReference>
<dbReference type="OrthoDB" id="6129702at2759"/>
<feature type="compositionally biased region" description="Basic and acidic residues" evidence="1">
    <location>
        <begin position="1152"/>
        <end position="1166"/>
    </location>
</feature>
<dbReference type="GeneID" id="118420004"/>
<feature type="compositionally biased region" description="Basic and acidic residues" evidence="1">
    <location>
        <begin position="1300"/>
        <end position="1322"/>
    </location>
</feature>
<evidence type="ECO:0000259" key="2">
    <source>
        <dbReference type="PROSITE" id="PS50209"/>
    </source>
</evidence>
<dbReference type="CDD" id="cd01671">
    <property type="entry name" value="CARD"/>
    <property type="match status" value="1"/>
</dbReference>
<dbReference type="OMA" id="MTYLLEP"/>
<dbReference type="Pfam" id="PF23265">
    <property type="entry name" value="Ig-like_KY"/>
    <property type="match status" value="5"/>
</dbReference>
<feature type="compositionally biased region" description="Basic and acidic residues" evidence="1">
    <location>
        <begin position="1207"/>
        <end position="1222"/>
    </location>
</feature>
<feature type="compositionally biased region" description="Acidic residues" evidence="1">
    <location>
        <begin position="1323"/>
        <end position="1341"/>
    </location>
</feature>
<keyword evidence="3" id="KW-1185">Reference proteome</keyword>
<reference evidence="4" key="2">
    <citation type="submission" date="2025-08" db="UniProtKB">
        <authorList>
            <consortium name="RefSeq"/>
        </authorList>
    </citation>
    <scope>IDENTIFICATION</scope>
    <source>
        <strain evidence="4">S238N-H82</strain>
        <tissue evidence="4">Testes</tissue>
    </source>
</reference>
<evidence type="ECO:0000313" key="3">
    <source>
        <dbReference type="Proteomes" id="UP000001554"/>
    </source>
</evidence>
<gene>
    <name evidence="4" type="primary">LOC118420004</name>
</gene>
<dbReference type="Proteomes" id="UP000001554">
    <property type="component" value="Chromosome 7"/>
</dbReference>
<proteinExistence type="predicted"/>
<dbReference type="InterPro" id="IPR011029">
    <property type="entry name" value="DEATH-like_dom_sf"/>
</dbReference>
<dbReference type="GO" id="GO:0005737">
    <property type="term" value="C:cytoplasm"/>
    <property type="evidence" value="ECO:0000318"/>
    <property type="project" value="GO_Central"/>
</dbReference>
<dbReference type="Gene3D" id="1.10.533.10">
    <property type="entry name" value="Death Domain, Fas"/>
    <property type="match status" value="1"/>
</dbReference>
<dbReference type="RefSeq" id="XP_035682600.1">
    <property type="nucleotide sequence ID" value="XM_035826707.1"/>
</dbReference>
<feature type="compositionally biased region" description="Basic and acidic residues" evidence="1">
    <location>
        <begin position="122"/>
        <end position="142"/>
    </location>
</feature>
<dbReference type="SUPFAM" id="SSF47986">
    <property type="entry name" value="DEATH domain"/>
    <property type="match status" value="1"/>
</dbReference>
<feature type="domain" description="CARD" evidence="2">
    <location>
        <begin position="1362"/>
        <end position="1453"/>
    </location>
</feature>
<reference evidence="3" key="1">
    <citation type="journal article" date="2020" name="Nat. Ecol. Evol.">
        <title>Deeply conserved synteny resolves early events in vertebrate evolution.</title>
        <authorList>
            <person name="Simakov O."/>
            <person name="Marletaz F."/>
            <person name="Yue J.X."/>
            <person name="O'Connell B."/>
            <person name="Jenkins J."/>
            <person name="Brandt A."/>
            <person name="Calef R."/>
            <person name="Tung C.H."/>
            <person name="Huang T.K."/>
            <person name="Schmutz J."/>
            <person name="Satoh N."/>
            <person name="Yu J.K."/>
            <person name="Putnam N.H."/>
            <person name="Green R.E."/>
            <person name="Rokhsar D.S."/>
        </authorList>
    </citation>
    <scope>NUCLEOTIDE SEQUENCE [LARGE SCALE GENOMIC DNA]</scope>
    <source>
        <strain evidence="3">S238N-H82</strain>
    </source>
</reference>
<dbReference type="KEGG" id="bfo:118420004"/>
<feature type="compositionally biased region" description="Polar residues" evidence="1">
    <location>
        <begin position="107"/>
        <end position="119"/>
    </location>
</feature>
<organism evidence="3 4">
    <name type="scientific">Branchiostoma floridae</name>
    <name type="common">Florida lancelet</name>
    <name type="synonym">Amphioxus</name>
    <dbReference type="NCBI Taxonomy" id="7739"/>
    <lineage>
        <taxon>Eukaryota</taxon>
        <taxon>Metazoa</taxon>
        <taxon>Chordata</taxon>
        <taxon>Cephalochordata</taxon>
        <taxon>Leptocardii</taxon>
        <taxon>Amphioxiformes</taxon>
        <taxon>Branchiostomatidae</taxon>
        <taxon>Branchiostoma</taxon>
    </lineage>
</organism>
<feature type="compositionally biased region" description="Basic and acidic residues" evidence="1">
    <location>
        <begin position="1250"/>
        <end position="1259"/>
    </location>
</feature>
<dbReference type="GO" id="GO:0042981">
    <property type="term" value="P:regulation of apoptotic process"/>
    <property type="evidence" value="ECO:0007669"/>
    <property type="project" value="InterPro"/>
</dbReference>
<dbReference type="PANTHER" id="PTHR47020">
    <property type="entry name" value="HILLARIN"/>
    <property type="match status" value="1"/>
</dbReference>
<dbReference type="InterPro" id="IPR001315">
    <property type="entry name" value="CARD"/>
</dbReference>
<evidence type="ECO:0000256" key="1">
    <source>
        <dbReference type="SAM" id="MobiDB-lite"/>
    </source>
</evidence>
<sequence>MGCGSSKATETVVNVPTVTRAESTKKVNTVVTESLVQFKASANDEEHNDDANQASNERTEEEQPSKEPIQPMQDLDAATAEDHDDYAHLSSETTTEEPLTEEPLQTDTPAVQDTANAEEQSGDDRQSSDKTAEDKTTEEPARRIKQAVHQHDWLAPVSGAEREGWLTTCSMCGTKDDVIVVPQMTMTSDGLMTYDVESAEGEITHVVCKPKPYSDEETYAQLDAHAVNANRSLNGDFTTLMTYLLEPARTDLEKARVMFRWATAQDLVNMEFPEVPVEETPDWYLQGIKEERNSHVTLLAKMCSFAGLQHKIVHGYSKGVKCYPGTKMEGGGHRGSWVTVLTDGRWGFIDSAWGSHHVIDDLDKTVKDLEQVYAFNECYFLPNPRHYLSAHLPDDDRHQLIPAPAPFNDFEPHVNCRPHFFVHHLKLLSHHHGLVPTENGKAVIYIGFKPEDYSTIKFTSRMQTMDRQSTWKNIKLDRFVQQDRKRDAVVFTIKPPEEGRFLLDVFVGMEEDKGTKYACEYAIDCVKAMAEEENKPLPEWHGTWGPGVDVMTKGIIPVSHPTTLVECPEGRAAIQFNLPEQMEFITTLFETTTDEKHLKRYVAHEVVNGVATFNVINPSLGNSGLTIYAKGQENEGKTFRPLCTYLASTDSPSEEVPFPSVANGMFGPCLPHFSDIGMSTMSHNSAFIDCDDGELEIKMGTNRILSVSQHLTWETLEEEVNMDNYCYSEVRDGEVYFWLHLPRLGKYKLAVYAEEVGHKGSLRNVYNYCINCTGTREGVKPFPPIHGNRWGKQFPECTDLGLTATSHPTGFIEAEEKLEIVLDSTKSLEFVHHLKYWATEEIEERMEDFCCHKVLNEGKTTAVLLQFPHEGLYILQLYAKETGTDGVYHNVVNYLISCKKSAAGCVGFPEVWNKRWGPLYLHFSSMGLSLTSHRDPMIHCRTGALQISLERSKPVQFLVHLYHCENGQQTDLRNNVFIHDDLGDTGKMTARVLMPHAGDYKLQISAKEAGDNNSYPTAVNYLIHCSNAMHGFLEFPESFSNWGPGCHVHEPQMRALPAGRETHFKVTIPDAVDVAIISPDGNWSHLTEQEDGTWEGDAKIPGEGFVGKIIKLSAKINDGKDTYWTILQYAVGEESSPVPIIWEGEDVEEVQDVSKTEEEPKLPTDREQEDSRDEEGTKSSSNEEDGTRDEQEVKSPTDGGQEDSRDDEQLKSPSNEDDKSRDEEEPGSPVDVGQGDSRDDKQPNTPSNGEDTRDEEKSKPATNGEQNDTTVDEDPESSTNEREDESRNNEDSNPSNGGQDDSRNEEELKNRTDGEHNESIDHEEAEPSMDGEVTDEDETELSPEKQGDVGNEDELHEPIDGQEEDYKIVLRQHQATIEEKMNPTMVIQRLEQEGFVDDEEAEELLQMVPQNLPEVNRNILAVVTREGEDAFVVLRDVMEETGQVQIVELIQHVDVEAPPDDSAARVKKKLRDAMKARNSKRLRNAIDEYKELGLSPKEPIYKEAKKRLGVLEGLLQHRHAILKMEPKTVSEIRGYKRPPAAVQQVMTATFLLLGHSKKETKEWKSLQALMGRTGRESLKRLVKKFQPNDVPHGKVKAAKAELKDLTKQDVHGVSAGAATFFVWVTEMIADVEERGKSE</sequence>
<accession>A0A9J7LJ01</accession>
<feature type="compositionally biased region" description="Basic and acidic residues" evidence="1">
    <location>
        <begin position="1279"/>
        <end position="1290"/>
    </location>
</feature>
<name>A0A9J7LJ01_BRAFL</name>
<feature type="region of interest" description="Disordered" evidence="1">
    <location>
        <begin position="1144"/>
        <end position="1364"/>
    </location>
</feature>
<dbReference type="InterPro" id="IPR053041">
    <property type="entry name" value="Transglut-like_Superfamily_Mod"/>
</dbReference>